<dbReference type="InterPro" id="IPR013786">
    <property type="entry name" value="AcylCoA_DH/ox_N"/>
</dbReference>
<evidence type="ECO:0000259" key="1">
    <source>
        <dbReference type="Pfam" id="PF02771"/>
    </source>
</evidence>
<dbReference type="RefSeq" id="WP_312864586.1">
    <property type="nucleotide sequence ID" value="NZ_JACHIW010000002.1"/>
</dbReference>
<reference evidence="2 3" key="1">
    <citation type="submission" date="2020-08" db="EMBL/GenBank/DDBJ databases">
        <title>Sequencing the genomes of 1000 actinobacteria strains.</title>
        <authorList>
            <person name="Klenk H.-P."/>
        </authorList>
    </citation>
    <scope>NUCLEOTIDE SEQUENCE [LARGE SCALE GENOMIC DNA]</scope>
    <source>
        <strain evidence="2 3">DSM 45584</strain>
    </source>
</reference>
<dbReference type="InterPro" id="IPR037069">
    <property type="entry name" value="AcylCoA_DH/ox_N_sf"/>
</dbReference>
<dbReference type="GO" id="GO:0050660">
    <property type="term" value="F:flavin adenine dinucleotide binding"/>
    <property type="evidence" value="ECO:0007669"/>
    <property type="project" value="InterPro"/>
</dbReference>
<sequence>MPRSVAWSGCDAECGDRRKRDYYTKNGTLVHSRELFKKMADLGWAGIAIPDEYGGSGGGLIEQCIFFEETSRGLAPVAAAASSQLVAQTLLKFGTEEQKQARLPLVASGGAMSLSLSEPDAGSERVAVLTPYVDELNVKIRESLASTGIEVIDIEGFGIDDNFGLAEPMPQEIADRAIKLVDRCEPDPLFISCTNFRALEAVARIEATTGIPVVTSNRAVAAAVRKTLEDLA</sequence>
<evidence type="ECO:0000313" key="2">
    <source>
        <dbReference type="EMBL" id="MBB5159204.1"/>
    </source>
</evidence>
<dbReference type="PANTHER" id="PTHR40267">
    <property type="entry name" value="BLR3294 PROTEIN"/>
    <property type="match status" value="1"/>
</dbReference>
<dbReference type="Gene3D" id="1.10.540.10">
    <property type="entry name" value="Acyl-CoA dehydrogenase/oxidase, N-terminal domain"/>
    <property type="match status" value="1"/>
</dbReference>
<dbReference type="Gene3D" id="3.40.50.1860">
    <property type="match status" value="1"/>
</dbReference>
<gene>
    <name evidence="2" type="ORF">BJ970_006803</name>
</gene>
<organism evidence="2 3">
    <name type="scientific">Saccharopolyspora phatthalungensis</name>
    <dbReference type="NCBI Taxonomy" id="664693"/>
    <lineage>
        <taxon>Bacteria</taxon>
        <taxon>Bacillati</taxon>
        <taxon>Actinomycetota</taxon>
        <taxon>Actinomycetes</taxon>
        <taxon>Pseudonocardiales</taxon>
        <taxon>Pseudonocardiaceae</taxon>
        <taxon>Saccharopolyspora</taxon>
    </lineage>
</organism>
<dbReference type="GO" id="GO:0016855">
    <property type="term" value="F:racemase and epimerase activity, acting on amino acids and derivatives"/>
    <property type="evidence" value="ECO:0007669"/>
    <property type="project" value="InterPro"/>
</dbReference>
<dbReference type="PANTHER" id="PTHR40267:SF1">
    <property type="entry name" value="BLR3294 PROTEIN"/>
    <property type="match status" value="1"/>
</dbReference>
<dbReference type="GO" id="GO:0016627">
    <property type="term" value="F:oxidoreductase activity, acting on the CH-CH group of donors"/>
    <property type="evidence" value="ECO:0007669"/>
    <property type="project" value="InterPro"/>
</dbReference>
<proteinExistence type="predicted"/>
<protein>
    <recommendedName>
        <fullName evidence="1">Acyl-CoA dehydrogenase/oxidase N-terminal domain-containing protein</fullName>
    </recommendedName>
</protein>
<dbReference type="Pfam" id="PF02771">
    <property type="entry name" value="Acyl-CoA_dh_N"/>
    <property type="match status" value="1"/>
</dbReference>
<dbReference type="Proteomes" id="UP000584374">
    <property type="component" value="Unassembled WGS sequence"/>
</dbReference>
<feature type="domain" description="Acyl-CoA dehydrogenase/oxidase N-terminal" evidence="1">
    <location>
        <begin position="31"/>
        <end position="109"/>
    </location>
</feature>
<dbReference type="AlphaFoldDB" id="A0A840QEH0"/>
<dbReference type="EMBL" id="JACHIW010000002">
    <property type="protein sequence ID" value="MBB5159204.1"/>
    <property type="molecule type" value="Genomic_DNA"/>
</dbReference>
<comment type="caution">
    <text evidence="2">The sequence shown here is derived from an EMBL/GenBank/DDBJ whole genome shotgun (WGS) entry which is preliminary data.</text>
</comment>
<dbReference type="InterPro" id="IPR009100">
    <property type="entry name" value="AcylCoA_DH/oxidase_NM_dom_sf"/>
</dbReference>
<dbReference type="InterPro" id="IPR026286">
    <property type="entry name" value="MaiA/AMDase"/>
</dbReference>
<name>A0A840QEH0_9PSEU</name>
<accession>A0A840QEH0</accession>
<dbReference type="InterPro" id="IPR001920">
    <property type="entry name" value="Asp/Glu_race"/>
</dbReference>
<evidence type="ECO:0000313" key="3">
    <source>
        <dbReference type="Proteomes" id="UP000584374"/>
    </source>
</evidence>
<keyword evidence="3" id="KW-1185">Reference proteome</keyword>
<dbReference type="SUPFAM" id="SSF56645">
    <property type="entry name" value="Acyl-CoA dehydrogenase NM domain-like"/>
    <property type="match status" value="1"/>
</dbReference>